<gene>
    <name evidence="5" type="ORF">BL253_26850</name>
</gene>
<comment type="caution">
    <text evidence="5">The sequence shown here is derived from an EMBL/GenBank/DDBJ whole genome shotgun (WGS) entry which is preliminary data.</text>
</comment>
<proteinExistence type="inferred from homology"/>
<keyword evidence="2" id="KW-0378">Hydrolase</keyword>
<name>A0A1V2I4U6_9ACTN</name>
<accession>A0A1V2I4U6</accession>
<organism evidence="5 6">
    <name type="scientific">Pseudofrankia asymbiotica</name>
    <dbReference type="NCBI Taxonomy" id="1834516"/>
    <lineage>
        <taxon>Bacteria</taxon>
        <taxon>Bacillati</taxon>
        <taxon>Actinomycetota</taxon>
        <taxon>Actinomycetes</taxon>
        <taxon>Frankiales</taxon>
        <taxon>Frankiaceae</taxon>
        <taxon>Pseudofrankia</taxon>
    </lineage>
</organism>
<dbReference type="GO" id="GO:0047617">
    <property type="term" value="F:fatty acyl-CoA hydrolase activity"/>
    <property type="evidence" value="ECO:0007669"/>
    <property type="project" value="InterPro"/>
</dbReference>
<dbReference type="Gene3D" id="2.40.160.210">
    <property type="entry name" value="Acyl-CoA thioesterase, double hotdog domain"/>
    <property type="match status" value="1"/>
</dbReference>
<dbReference type="PANTHER" id="PTHR11066">
    <property type="entry name" value="ACYL-COA THIOESTERASE"/>
    <property type="match status" value="1"/>
</dbReference>
<evidence type="ECO:0000256" key="2">
    <source>
        <dbReference type="ARBA" id="ARBA00022801"/>
    </source>
</evidence>
<dbReference type="GO" id="GO:0006637">
    <property type="term" value="P:acyl-CoA metabolic process"/>
    <property type="evidence" value="ECO:0007669"/>
    <property type="project" value="InterPro"/>
</dbReference>
<dbReference type="CDD" id="cd03445">
    <property type="entry name" value="Thioesterase_II_repeat2"/>
    <property type="match status" value="1"/>
</dbReference>
<evidence type="ECO:0000259" key="4">
    <source>
        <dbReference type="Pfam" id="PF20789"/>
    </source>
</evidence>
<dbReference type="InterPro" id="IPR049450">
    <property type="entry name" value="ACOT8-like_C"/>
</dbReference>
<dbReference type="OrthoDB" id="9781019at2"/>
<dbReference type="PANTHER" id="PTHR11066:SF34">
    <property type="entry name" value="ACYL-COENZYME A THIOESTERASE 8"/>
    <property type="match status" value="1"/>
</dbReference>
<dbReference type="AlphaFoldDB" id="A0A1V2I4U6"/>
<sequence>MLDGLDALVGALEPRELAEDRFRVPPDAVRTPGRVLGGQLLAQALVAAGRSVSGKAPHSLHAAFVRAGTPGRPLELAVERVRDGRSMSTRQVSVLEDGKPLLVAIVSFHGGAAEPGPGVAPPAAAVAPPEDLPSLQQWADQLPADLRKYGRHWIEQPPPIELRLGEPPAFLGGPRTGLTRSHWMRLPGPVGDDPLLHTALLAYASDFLLMDMAFRAHPADAGPGRSNGLSLDHGIWFHRPARFDRWHLHTQDVLAVVGNRGLVRGTIHDADGQLVATAMQEVLVLPVSAP</sequence>
<evidence type="ECO:0000256" key="1">
    <source>
        <dbReference type="ARBA" id="ARBA00006538"/>
    </source>
</evidence>
<dbReference type="EMBL" id="MOMC01000058">
    <property type="protein sequence ID" value="ONH25634.1"/>
    <property type="molecule type" value="Genomic_DNA"/>
</dbReference>
<dbReference type="CDD" id="cd03444">
    <property type="entry name" value="Thioesterase_II_repeat1"/>
    <property type="match status" value="1"/>
</dbReference>
<evidence type="ECO:0000313" key="6">
    <source>
        <dbReference type="Proteomes" id="UP000188929"/>
    </source>
</evidence>
<dbReference type="Proteomes" id="UP000188929">
    <property type="component" value="Unassembled WGS sequence"/>
</dbReference>
<protein>
    <submittedName>
        <fullName evidence="5">Acyl-CoA thioesterase II</fullName>
    </submittedName>
</protein>
<dbReference type="STRING" id="1834516.BL253_26850"/>
<dbReference type="InterPro" id="IPR049449">
    <property type="entry name" value="TesB_ACOT8-like_N"/>
</dbReference>
<comment type="similarity">
    <text evidence="1">Belongs to the C/M/P thioester hydrolase family.</text>
</comment>
<dbReference type="SUPFAM" id="SSF54637">
    <property type="entry name" value="Thioesterase/thiol ester dehydrase-isomerase"/>
    <property type="match status" value="2"/>
</dbReference>
<dbReference type="Pfam" id="PF20789">
    <property type="entry name" value="4HBT_3C"/>
    <property type="match status" value="1"/>
</dbReference>
<dbReference type="InterPro" id="IPR042171">
    <property type="entry name" value="Acyl-CoA_hotdog"/>
</dbReference>
<dbReference type="GO" id="GO:0009062">
    <property type="term" value="P:fatty acid catabolic process"/>
    <property type="evidence" value="ECO:0007669"/>
    <property type="project" value="TreeGrafter"/>
</dbReference>
<feature type="domain" description="Acyl-CoA thioesterase-like C-terminal" evidence="4">
    <location>
        <begin position="143"/>
        <end position="284"/>
    </location>
</feature>
<evidence type="ECO:0000313" key="5">
    <source>
        <dbReference type="EMBL" id="ONH25634.1"/>
    </source>
</evidence>
<dbReference type="InterPro" id="IPR029069">
    <property type="entry name" value="HotDog_dom_sf"/>
</dbReference>
<reference evidence="6" key="1">
    <citation type="submission" date="2016-10" db="EMBL/GenBank/DDBJ databases">
        <title>Frankia sp. NRRL B-16386 Genome sequencing.</title>
        <authorList>
            <person name="Ghodhbane-Gtari F."/>
            <person name="Swanson E."/>
            <person name="Gueddou A."/>
            <person name="Hezbri K."/>
            <person name="Ktari K."/>
            <person name="Nouioui I."/>
            <person name="Morris K."/>
            <person name="Simpson S."/>
            <person name="Abebe-Akele F."/>
            <person name="Thomas K."/>
            <person name="Gtari M."/>
            <person name="Tisa L.S."/>
        </authorList>
    </citation>
    <scope>NUCLEOTIDE SEQUENCE [LARGE SCALE GENOMIC DNA]</scope>
    <source>
        <strain evidence="6">NRRL B-16386</strain>
    </source>
</reference>
<evidence type="ECO:0000259" key="3">
    <source>
        <dbReference type="Pfam" id="PF13622"/>
    </source>
</evidence>
<dbReference type="Pfam" id="PF13622">
    <property type="entry name" value="4HBT_3"/>
    <property type="match status" value="1"/>
</dbReference>
<feature type="domain" description="Acyl-CoA thioesterase-like N-terminal HotDog" evidence="3">
    <location>
        <begin position="31"/>
        <end position="109"/>
    </location>
</feature>
<dbReference type="InterPro" id="IPR003703">
    <property type="entry name" value="Acyl_CoA_thio"/>
</dbReference>
<keyword evidence="6" id="KW-1185">Reference proteome</keyword>